<keyword evidence="3" id="KW-0813">Transport</keyword>
<reference evidence="13" key="1">
    <citation type="submission" date="2021-01" db="EMBL/GenBank/DDBJ databases">
        <authorList>
            <person name="Corre E."/>
            <person name="Pelletier E."/>
            <person name="Niang G."/>
            <person name="Scheremetjew M."/>
            <person name="Finn R."/>
            <person name="Kale V."/>
            <person name="Holt S."/>
            <person name="Cochrane G."/>
            <person name="Meng A."/>
            <person name="Brown T."/>
            <person name="Cohen L."/>
        </authorList>
    </citation>
    <scope>NUCLEOTIDE SEQUENCE</scope>
    <source>
        <strain evidence="13">Pop2</strain>
    </source>
</reference>
<feature type="compositionally biased region" description="Polar residues" evidence="8">
    <location>
        <begin position="386"/>
        <end position="395"/>
    </location>
</feature>
<dbReference type="InterPro" id="IPR027815">
    <property type="entry name" value="CSC1/OSCA1-like_cyt"/>
</dbReference>
<evidence type="ECO:0000256" key="1">
    <source>
        <dbReference type="ARBA" id="ARBA00004141"/>
    </source>
</evidence>
<evidence type="ECO:0000256" key="5">
    <source>
        <dbReference type="ARBA" id="ARBA00022989"/>
    </source>
</evidence>
<evidence type="ECO:0000313" key="13">
    <source>
        <dbReference type="EMBL" id="CAD9316593.1"/>
    </source>
</evidence>
<feature type="region of interest" description="Disordered" evidence="8">
    <location>
        <begin position="536"/>
        <end position="555"/>
    </location>
</feature>
<keyword evidence="5 9" id="KW-1133">Transmembrane helix</keyword>
<organism evidence="13">
    <name type="scientific">Ditylum brightwellii</name>
    <dbReference type="NCBI Taxonomy" id="49249"/>
    <lineage>
        <taxon>Eukaryota</taxon>
        <taxon>Sar</taxon>
        <taxon>Stramenopiles</taxon>
        <taxon>Ochrophyta</taxon>
        <taxon>Bacillariophyta</taxon>
        <taxon>Mediophyceae</taxon>
        <taxon>Lithodesmiophycidae</taxon>
        <taxon>Lithodesmiales</taxon>
        <taxon>Lithodesmiaceae</taxon>
        <taxon>Ditylum</taxon>
    </lineage>
</organism>
<feature type="compositionally biased region" description="Basic and acidic residues" evidence="8">
    <location>
        <begin position="1239"/>
        <end position="1264"/>
    </location>
</feature>
<dbReference type="Pfam" id="PF13967">
    <property type="entry name" value="RSN1_TM"/>
    <property type="match status" value="1"/>
</dbReference>
<accession>A0A7S1YQP2</accession>
<evidence type="ECO:0008006" key="14">
    <source>
        <dbReference type="Google" id="ProtNLM"/>
    </source>
</evidence>
<comment type="similarity">
    <text evidence="2">Belongs to the CSC1 (TC 1.A.17) family.</text>
</comment>
<evidence type="ECO:0000256" key="6">
    <source>
        <dbReference type="ARBA" id="ARBA00023136"/>
    </source>
</evidence>
<feature type="transmembrane region" description="Helical" evidence="9">
    <location>
        <begin position="1018"/>
        <end position="1045"/>
    </location>
</feature>
<evidence type="ECO:0000256" key="3">
    <source>
        <dbReference type="ARBA" id="ARBA00022448"/>
    </source>
</evidence>
<dbReference type="EMBL" id="HBGN01004519">
    <property type="protein sequence ID" value="CAD9316593.1"/>
    <property type="molecule type" value="Transcribed_RNA"/>
</dbReference>
<dbReference type="InterPro" id="IPR003864">
    <property type="entry name" value="CSC1/OSCA1-like_7TM"/>
</dbReference>
<feature type="compositionally biased region" description="Basic residues" evidence="8">
    <location>
        <begin position="185"/>
        <end position="197"/>
    </location>
</feature>
<gene>
    <name evidence="13" type="ORF">DBRI1063_LOCUS3000</name>
</gene>
<feature type="region of interest" description="Disordered" evidence="8">
    <location>
        <begin position="1167"/>
        <end position="1292"/>
    </location>
</feature>
<dbReference type="PANTHER" id="PTHR13018:SF5">
    <property type="entry name" value="RE44586P"/>
    <property type="match status" value="1"/>
</dbReference>
<dbReference type="GO" id="GO:0005886">
    <property type="term" value="C:plasma membrane"/>
    <property type="evidence" value="ECO:0007669"/>
    <property type="project" value="TreeGrafter"/>
</dbReference>
<evidence type="ECO:0000259" key="10">
    <source>
        <dbReference type="Pfam" id="PF02714"/>
    </source>
</evidence>
<comment type="subcellular location">
    <subcellularLocation>
        <location evidence="1">Membrane</location>
        <topology evidence="1">Multi-pass membrane protein</topology>
    </subcellularLocation>
</comment>
<feature type="transmembrane region" description="Helical" evidence="9">
    <location>
        <begin position="492"/>
        <end position="511"/>
    </location>
</feature>
<dbReference type="Pfam" id="PF02714">
    <property type="entry name" value="RSN1_7TM"/>
    <property type="match status" value="1"/>
</dbReference>
<dbReference type="GO" id="GO:0005227">
    <property type="term" value="F:calcium-activated cation channel activity"/>
    <property type="evidence" value="ECO:0007669"/>
    <property type="project" value="InterPro"/>
</dbReference>
<feature type="region of interest" description="Disordered" evidence="8">
    <location>
        <begin position="253"/>
        <end position="285"/>
    </location>
</feature>
<feature type="compositionally biased region" description="Low complexity" evidence="8">
    <location>
        <begin position="1196"/>
        <end position="1223"/>
    </location>
</feature>
<feature type="transmembrane region" description="Helical" evidence="9">
    <location>
        <begin position="863"/>
        <end position="892"/>
    </location>
</feature>
<feature type="transmembrane region" description="Helical" evidence="9">
    <location>
        <begin position="1071"/>
        <end position="1092"/>
    </location>
</feature>
<feature type="domain" description="CSC1/OSCA1-like cytosolic" evidence="12">
    <location>
        <begin position="577"/>
        <end position="807"/>
    </location>
</feature>
<evidence type="ECO:0000259" key="11">
    <source>
        <dbReference type="Pfam" id="PF13967"/>
    </source>
</evidence>
<feature type="compositionally biased region" description="Low complexity" evidence="8">
    <location>
        <begin position="129"/>
        <end position="149"/>
    </location>
</feature>
<protein>
    <recommendedName>
        <fullName evidence="14">CSC1/OSCA1-like 7TM region domain-containing protein</fullName>
    </recommendedName>
</protein>
<feature type="region of interest" description="Disordered" evidence="8">
    <location>
        <begin position="48"/>
        <end position="199"/>
    </location>
</feature>
<feature type="transmembrane region" description="Helical" evidence="9">
    <location>
        <begin position="1098"/>
        <end position="1114"/>
    </location>
</feature>
<feature type="domain" description="CSC1/OSCA1-like N-terminal transmembrane" evidence="11">
    <location>
        <begin position="411"/>
        <end position="513"/>
    </location>
</feature>
<feature type="coiled-coil region" evidence="7">
    <location>
        <begin position="710"/>
        <end position="737"/>
    </location>
</feature>
<feature type="domain" description="CSC1/OSCA1-like 7TM region" evidence="10">
    <location>
        <begin position="820"/>
        <end position="1088"/>
    </location>
</feature>
<keyword evidence="4 9" id="KW-0812">Transmembrane</keyword>
<feature type="compositionally biased region" description="Low complexity" evidence="8">
    <location>
        <begin position="75"/>
        <end position="91"/>
    </location>
</feature>
<dbReference type="InterPro" id="IPR045122">
    <property type="entry name" value="Csc1-like"/>
</dbReference>
<proteinExistence type="inferred from homology"/>
<sequence length="1322" mass="149951">MAVIEEEEPKKKKKKRQKENESDYLSSPNATLSLSKSMSSLTLLQSVSSNMSSVATPQSKPERDSDNEANTTAPISIKSQLSSSSGLTTSIRDGKVSRDASRDSALKRARFHPEVPSPPRRSARGGLVGSRSTDTDSAGDSSSSSTSSSGEDEEAIEKKLTANQSGESIEVALSPSASTVNSSSSRKRKIGGNRRKSAILTPDVVHVNGRRLPANIAAWAIAGDLTEEQLDQYERELIEREKEEERLFKERQKELNKRKQRRFRRKSSTDGEDKENDSEDDDSNLGFTLPSRWGYLSTRQEESTGLAHSIRNVFDKFRRLGSDAEFDQFEDEPNNISGPKLAHANSPLGSDSNRSIVSSVPSSLRIHPPRSSLSNRRASPRAIDSAGTTSANPPYTNRHLKSADVANKRPLSIADSELLRCVGLDTFVMIRFLRFGFDVTFYPFLCACLILFPTYYTNPYEGAIATENSEEIVTGGYFRITMNRLEPGSPRLWISCLFGMIYFSFVLRRIWIEWETFIALRFDFLANGDAEMDPDPSHDEWMRLNQSSSSSKRRRKSLISAKKDDQLHLEQYRNSCIVEFIPDSHRRDKELFEFYNAIFPGQVVRAEILLNANKLTKLIAERKKYIQLYEKTYAKHFHAKQVYRKKTESLSEDDVGVFSYLCCRCFGHSPNVPPEPRVKIRRQYSTGGFWNRCCTHWQRKKMVKALPYYLSEIKRLNREVECEHRRIMEERQKSEDKYLSQSVLAANLAQTMKFMTGVGGDLTCDTGFVEFNNLTAKQSALQCNITGTNQYMVTKSAPDPRDIVWENATVERGTINIKKFQMDSLLFAGTLTWSVVVIGITSISNLDRLTFLPDWLVPATDSFWYGLIQGYLPVIVLELLMLFILFLLRFIGEKVIRFKVKSEVDKFVFRWHFGYRVANLVIIIVSRSLIETLDALRTNPQDFIFQLAGGISASSQFFLNNMIVAAGSENLWELAQITNMIFHFVMHKITTVEATSKRALEKLEEAERFDWGEVVPTFIFSFLVAAVYVTIVPLVIGACALFFYISTKVYTHQVLFVYAQTYEGGGKLMYLLNRTVFVIIYISVVIFATVLGLKEAKVAAPFFLFIMFMTTLIVDKKINNTFVEPSVSLALTNSRLIDEENKRIEERALRYQEYKAAKLERKRQLAKAARTAAKESKRKGGGKQQGRVTPDTNATSGSIQISSRASSDVASTSSSRAPSIESSPVRKRKQGGSNSATEGSEHKKSIQFKVTKEDTVEQLEERATRHAKKPLSQYGTPIKKSRKDTFNFDDDSDEEDERIDFYLYRQPQLNKTLWETKPRPYR</sequence>
<feature type="compositionally biased region" description="Acidic residues" evidence="8">
    <location>
        <begin position="270"/>
        <end position="283"/>
    </location>
</feature>
<feature type="region of interest" description="Disordered" evidence="8">
    <location>
        <begin position="1"/>
        <end position="31"/>
    </location>
</feature>
<dbReference type="InterPro" id="IPR032880">
    <property type="entry name" value="CSC1/OSCA1-like_N"/>
</dbReference>
<feature type="compositionally biased region" description="Low complexity" evidence="8">
    <location>
        <begin position="174"/>
        <end position="184"/>
    </location>
</feature>
<name>A0A7S1YQP2_9STRA</name>
<keyword evidence="6 9" id="KW-0472">Membrane</keyword>
<dbReference type="PANTHER" id="PTHR13018">
    <property type="entry name" value="PROBABLE MEMBRANE PROTEIN DUF221-RELATED"/>
    <property type="match status" value="1"/>
</dbReference>
<evidence type="ECO:0000256" key="2">
    <source>
        <dbReference type="ARBA" id="ARBA00007779"/>
    </source>
</evidence>
<evidence type="ECO:0000259" key="12">
    <source>
        <dbReference type="Pfam" id="PF14703"/>
    </source>
</evidence>
<keyword evidence="7" id="KW-0175">Coiled coil</keyword>
<evidence type="ECO:0000256" key="8">
    <source>
        <dbReference type="SAM" id="MobiDB-lite"/>
    </source>
</evidence>
<feature type="transmembrane region" description="Helical" evidence="9">
    <location>
        <begin position="913"/>
        <end position="930"/>
    </location>
</feature>
<feature type="compositionally biased region" description="Polar residues" evidence="8">
    <location>
        <begin position="48"/>
        <end position="59"/>
    </location>
</feature>
<evidence type="ECO:0000256" key="4">
    <source>
        <dbReference type="ARBA" id="ARBA00022692"/>
    </source>
</evidence>
<feature type="compositionally biased region" description="Low complexity" evidence="8">
    <location>
        <begin position="350"/>
        <end position="363"/>
    </location>
</feature>
<dbReference type="Pfam" id="PF14703">
    <property type="entry name" value="PHM7_cyt"/>
    <property type="match status" value="1"/>
</dbReference>
<evidence type="ECO:0000256" key="9">
    <source>
        <dbReference type="SAM" id="Phobius"/>
    </source>
</evidence>
<feature type="compositionally biased region" description="Basic and acidic residues" evidence="8">
    <location>
        <begin position="92"/>
        <end position="106"/>
    </location>
</feature>
<evidence type="ECO:0000256" key="7">
    <source>
        <dbReference type="SAM" id="Coils"/>
    </source>
</evidence>
<feature type="region of interest" description="Disordered" evidence="8">
    <location>
        <begin position="328"/>
        <end position="399"/>
    </location>
</feature>
<feature type="transmembrane region" description="Helical" evidence="9">
    <location>
        <begin position="825"/>
        <end position="843"/>
    </location>
</feature>